<evidence type="ECO:0000313" key="2">
    <source>
        <dbReference type="EMBL" id="GAA1903219.1"/>
    </source>
</evidence>
<accession>A0ABP5A768</accession>
<protein>
    <recommendedName>
        <fullName evidence="4">GrpB family protein</fullName>
    </recommendedName>
</protein>
<dbReference type="InterPro" id="IPR007344">
    <property type="entry name" value="GrpB/CoaE"/>
</dbReference>
<dbReference type="PANTHER" id="PTHR34822">
    <property type="entry name" value="GRPB DOMAIN PROTEIN (AFU_ORTHOLOGUE AFUA_1G01530)"/>
    <property type="match status" value="1"/>
</dbReference>
<gene>
    <name evidence="2" type="ORF">GCM10009716_11460</name>
</gene>
<sequence length="209" mass="23162">MPQPILATTLGDMPRESVSPPVVARHDPAWQTRGSALAHELRQALAPRALRVEHIGSTAIPGMAAKPVLDLQISVRELREAARAFDRPLAERGFARTVFEQDHVPAGREDPPELWRKRVWTRRAHPGGDVNLHARVIDAPNERLALLFRDWFRAHPEAVPAYARFKSLLADAVGDPGLYTDVKDPVVDLIVTVAESWAADTSWTPPPPL</sequence>
<comment type="caution">
    <text evidence="2">The sequence shown here is derived from an EMBL/GenBank/DDBJ whole genome shotgun (WGS) entry which is preliminary data.</text>
</comment>
<dbReference type="Pfam" id="PF04229">
    <property type="entry name" value="GrpB"/>
    <property type="match status" value="1"/>
</dbReference>
<dbReference type="PANTHER" id="PTHR34822:SF1">
    <property type="entry name" value="GRPB FAMILY PROTEIN"/>
    <property type="match status" value="1"/>
</dbReference>
<feature type="region of interest" description="Disordered" evidence="1">
    <location>
        <begin position="1"/>
        <end position="21"/>
    </location>
</feature>
<dbReference type="SUPFAM" id="SSF81301">
    <property type="entry name" value="Nucleotidyltransferase"/>
    <property type="match status" value="1"/>
</dbReference>
<dbReference type="Proteomes" id="UP001501303">
    <property type="component" value="Unassembled WGS sequence"/>
</dbReference>
<dbReference type="Gene3D" id="3.30.460.10">
    <property type="entry name" value="Beta Polymerase, domain 2"/>
    <property type="match status" value="1"/>
</dbReference>
<name>A0ABP5A768_9ACTN</name>
<keyword evidence="3" id="KW-1185">Reference proteome</keyword>
<evidence type="ECO:0000313" key="3">
    <source>
        <dbReference type="Proteomes" id="UP001501303"/>
    </source>
</evidence>
<organism evidence="2 3">
    <name type="scientific">Streptomyces sodiiphilus</name>
    <dbReference type="NCBI Taxonomy" id="226217"/>
    <lineage>
        <taxon>Bacteria</taxon>
        <taxon>Bacillati</taxon>
        <taxon>Actinomycetota</taxon>
        <taxon>Actinomycetes</taxon>
        <taxon>Kitasatosporales</taxon>
        <taxon>Streptomycetaceae</taxon>
        <taxon>Streptomyces</taxon>
    </lineage>
</organism>
<dbReference type="EMBL" id="BAAAMJ010000010">
    <property type="protein sequence ID" value="GAA1903219.1"/>
    <property type="molecule type" value="Genomic_DNA"/>
</dbReference>
<evidence type="ECO:0008006" key="4">
    <source>
        <dbReference type="Google" id="ProtNLM"/>
    </source>
</evidence>
<proteinExistence type="predicted"/>
<evidence type="ECO:0000256" key="1">
    <source>
        <dbReference type="SAM" id="MobiDB-lite"/>
    </source>
</evidence>
<reference evidence="3" key="1">
    <citation type="journal article" date="2019" name="Int. J. Syst. Evol. Microbiol.">
        <title>The Global Catalogue of Microorganisms (GCM) 10K type strain sequencing project: providing services to taxonomists for standard genome sequencing and annotation.</title>
        <authorList>
            <consortium name="The Broad Institute Genomics Platform"/>
            <consortium name="The Broad Institute Genome Sequencing Center for Infectious Disease"/>
            <person name="Wu L."/>
            <person name="Ma J."/>
        </authorList>
    </citation>
    <scope>NUCLEOTIDE SEQUENCE [LARGE SCALE GENOMIC DNA]</scope>
    <source>
        <strain evidence="3">JCM 13581</strain>
    </source>
</reference>
<dbReference type="InterPro" id="IPR043519">
    <property type="entry name" value="NT_sf"/>
</dbReference>